<dbReference type="EMBL" id="FXWK01000002">
    <property type="protein sequence ID" value="SMQ85819.1"/>
    <property type="molecule type" value="Genomic_DNA"/>
</dbReference>
<evidence type="ECO:0000256" key="1">
    <source>
        <dbReference type="SAM" id="Phobius"/>
    </source>
</evidence>
<dbReference type="Proteomes" id="UP000194474">
    <property type="component" value="Unassembled WGS sequence"/>
</dbReference>
<evidence type="ECO:0000313" key="3">
    <source>
        <dbReference type="Proteomes" id="UP000194474"/>
    </source>
</evidence>
<dbReference type="RefSeq" id="WP_170926519.1">
    <property type="nucleotide sequence ID" value="NZ_FXWK01000002.1"/>
</dbReference>
<dbReference type="AlphaFoldDB" id="A0A1Y6GCM3"/>
<evidence type="ECO:0000313" key="2">
    <source>
        <dbReference type="EMBL" id="SMQ85819.1"/>
    </source>
</evidence>
<sequence length="217" mass="23043">MTATAGTGQRYRRLARRNRWVGVLRLAVPAMGLLVLAGLVGQIVIASVGSRFGIDRLTITPEAVAIEAPEYVGTLSDGSSYRVWAVSARAAAESSHLIDLTDATLVIDRIDGVQLTMEAREAQLDTAQQLTLVPGRADIADSTGTTGTLDDSIFDWHSQLLTTRGAVWIDNADGSTIRAKGLVYDAAAIVWTFNRSVVTLPSTPGEGATEDTGETSQ</sequence>
<name>A0A1Y6GCM3_9HYPH</name>
<keyword evidence="1" id="KW-0812">Transmembrane</keyword>
<keyword evidence="1" id="KW-0472">Membrane</keyword>
<accession>A0A1Y6GCM3</accession>
<protein>
    <recommendedName>
        <fullName evidence="4">Lipopolysaccharide export system protein LptC</fullName>
    </recommendedName>
</protein>
<gene>
    <name evidence="2" type="ORF">SAMN06295905_3111</name>
</gene>
<feature type="transmembrane region" description="Helical" evidence="1">
    <location>
        <begin position="20"/>
        <end position="45"/>
    </location>
</feature>
<keyword evidence="3" id="KW-1185">Reference proteome</keyword>
<evidence type="ECO:0008006" key="4">
    <source>
        <dbReference type="Google" id="ProtNLM"/>
    </source>
</evidence>
<organism evidence="2 3">
    <name type="scientific">Devosia lucknowensis</name>
    <dbReference type="NCBI Taxonomy" id="1096929"/>
    <lineage>
        <taxon>Bacteria</taxon>
        <taxon>Pseudomonadati</taxon>
        <taxon>Pseudomonadota</taxon>
        <taxon>Alphaproteobacteria</taxon>
        <taxon>Hyphomicrobiales</taxon>
        <taxon>Devosiaceae</taxon>
        <taxon>Devosia</taxon>
    </lineage>
</organism>
<proteinExistence type="predicted"/>
<reference evidence="3" key="1">
    <citation type="submission" date="2017-04" db="EMBL/GenBank/DDBJ databases">
        <authorList>
            <person name="Varghese N."/>
            <person name="Submissions S."/>
        </authorList>
    </citation>
    <scope>NUCLEOTIDE SEQUENCE [LARGE SCALE GENOMIC DNA]</scope>
</reference>
<keyword evidence="1" id="KW-1133">Transmembrane helix</keyword>